<dbReference type="PANTHER" id="PTHR13403">
    <property type="entry name" value="SNURPORTIN1 RNUT1 PROTEIN RNA, U TRANSPORTER 1"/>
    <property type="match status" value="1"/>
</dbReference>
<dbReference type="GO" id="GO:0005634">
    <property type="term" value="C:nucleus"/>
    <property type="evidence" value="ECO:0007669"/>
    <property type="project" value="UniProtKB-SubCell"/>
</dbReference>
<keyword evidence="6" id="KW-0813">Transport</keyword>
<proteinExistence type="inferred from homology"/>
<dbReference type="PANTHER" id="PTHR13403:SF6">
    <property type="entry name" value="SNURPORTIN-1"/>
    <property type="match status" value="1"/>
</dbReference>
<evidence type="ECO:0000313" key="12">
    <source>
        <dbReference type="Proteomes" id="UP000298416"/>
    </source>
</evidence>
<dbReference type="InterPro" id="IPR017336">
    <property type="entry name" value="Snurportin-1"/>
</dbReference>
<evidence type="ECO:0000256" key="7">
    <source>
        <dbReference type="ARBA" id="ARBA00022490"/>
    </source>
</evidence>
<evidence type="ECO:0000256" key="1">
    <source>
        <dbReference type="ARBA" id="ARBA00003975"/>
    </source>
</evidence>
<evidence type="ECO:0000256" key="3">
    <source>
        <dbReference type="ARBA" id="ARBA00004496"/>
    </source>
</evidence>
<evidence type="ECO:0000256" key="6">
    <source>
        <dbReference type="ARBA" id="ARBA00022448"/>
    </source>
</evidence>
<dbReference type="EMBL" id="PNBA02000014">
    <property type="protein sequence ID" value="KAG6401530.1"/>
    <property type="molecule type" value="Genomic_DNA"/>
</dbReference>
<name>A0A8X8WV31_SALSN</name>
<comment type="similarity">
    <text evidence="4">Belongs to the snurportin family.</text>
</comment>
<dbReference type="Gene3D" id="3.30.470.30">
    <property type="entry name" value="DNA ligase/mRNA capping enzyme"/>
    <property type="match status" value="1"/>
</dbReference>
<keyword evidence="12" id="KW-1185">Reference proteome</keyword>
<sequence>MVHEAEWMIDVPDRLNSDWLRNGCLLHRFPSALPNGASTNNSSRFFWLSSKLADSEACNDPSPYHECRFMTLLIYNCDKEGLKAAYTGPVSYVKDGLLFNNKHAHYESGNTPFGIWTSDLLCFSINEGPLCFKDGKLERADLNYLGKPNRARAFADSLSMVMFQYAARDYPLRIEHLLASLDLSITKET</sequence>
<protein>
    <recommendedName>
        <fullName evidence="5">Snurportin-1</fullName>
    </recommendedName>
</protein>
<evidence type="ECO:0000256" key="8">
    <source>
        <dbReference type="ARBA" id="ARBA00022884"/>
    </source>
</evidence>
<dbReference type="GO" id="GO:0003723">
    <property type="term" value="F:RNA binding"/>
    <property type="evidence" value="ECO:0007669"/>
    <property type="project" value="UniProtKB-KW"/>
</dbReference>
<dbReference type="GO" id="GO:0005737">
    <property type="term" value="C:cytoplasm"/>
    <property type="evidence" value="ECO:0007669"/>
    <property type="project" value="UniProtKB-SubCell"/>
</dbReference>
<keyword evidence="8" id="KW-0694">RNA-binding</keyword>
<reference evidence="11" key="2">
    <citation type="submission" date="2020-08" db="EMBL/GenBank/DDBJ databases">
        <title>Plant Genome Project.</title>
        <authorList>
            <person name="Zhang R.-G."/>
        </authorList>
    </citation>
    <scope>NUCLEOTIDE SEQUENCE</scope>
    <source>
        <strain evidence="11">Huo1</strain>
        <tissue evidence="11">Leaf</tissue>
    </source>
</reference>
<evidence type="ECO:0000256" key="5">
    <source>
        <dbReference type="ARBA" id="ARBA00016034"/>
    </source>
</evidence>
<comment type="caution">
    <text evidence="11">The sequence shown here is derived from an EMBL/GenBank/DDBJ whole genome shotgun (WGS) entry which is preliminary data.</text>
</comment>
<accession>A0A8X8WV31</accession>
<dbReference type="InterPro" id="IPR047857">
    <property type="entry name" value="Snurportin1_C"/>
</dbReference>
<dbReference type="GO" id="GO:0061015">
    <property type="term" value="P:snRNA import into nucleus"/>
    <property type="evidence" value="ECO:0007669"/>
    <property type="project" value="InterPro"/>
</dbReference>
<evidence type="ECO:0000256" key="2">
    <source>
        <dbReference type="ARBA" id="ARBA00004123"/>
    </source>
</evidence>
<evidence type="ECO:0000256" key="4">
    <source>
        <dbReference type="ARBA" id="ARBA00007540"/>
    </source>
</evidence>
<dbReference type="AlphaFoldDB" id="A0A8X8WV31"/>
<feature type="domain" description="Snurportin-1 m3G cap-binding" evidence="10">
    <location>
        <begin position="41"/>
        <end position="116"/>
    </location>
</feature>
<evidence type="ECO:0000259" key="10">
    <source>
        <dbReference type="Pfam" id="PF21974"/>
    </source>
</evidence>
<keyword evidence="7" id="KW-0963">Cytoplasm</keyword>
<comment type="subcellular location">
    <subcellularLocation>
        <location evidence="3">Cytoplasm</location>
    </subcellularLocation>
    <subcellularLocation>
        <location evidence="2">Nucleus</location>
    </subcellularLocation>
</comment>
<evidence type="ECO:0000313" key="11">
    <source>
        <dbReference type="EMBL" id="KAG6401530.1"/>
    </source>
</evidence>
<keyword evidence="9" id="KW-0539">Nucleus</keyword>
<reference evidence="11" key="1">
    <citation type="submission" date="2018-01" db="EMBL/GenBank/DDBJ databases">
        <authorList>
            <person name="Mao J.F."/>
        </authorList>
    </citation>
    <scope>NUCLEOTIDE SEQUENCE</scope>
    <source>
        <strain evidence="11">Huo1</strain>
        <tissue evidence="11">Leaf</tissue>
    </source>
</reference>
<comment type="function">
    <text evidence="1">Functions as an U snRNP-specific nuclear import adapter. Involved in the trimethylguanosine (m3G)-cap-dependent nuclear import of U snRNPs. Binds specifically to the terminal m3G-cap U snRNAs.</text>
</comment>
<dbReference type="Proteomes" id="UP000298416">
    <property type="component" value="Unassembled WGS sequence"/>
</dbReference>
<gene>
    <name evidence="11" type="ORF">SASPL_138389</name>
</gene>
<evidence type="ECO:0000256" key="9">
    <source>
        <dbReference type="ARBA" id="ARBA00023242"/>
    </source>
</evidence>
<dbReference type="Pfam" id="PF21974">
    <property type="entry name" value="SPN1_m3Gcap_bd"/>
    <property type="match status" value="1"/>
</dbReference>
<organism evidence="11">
    <name type="scientific">Salvia splendens</name>
    <name type="common">Scarlet sage</name>
    <dbReference type="NCBI Taxonomy" id="180675"/>
    <lineage>
        <taxon>Eukaryota</taxon>
        <taxon>Viridiplantae</taxon>
        <taxon>Streptophyta</taxon>
        <taxon>Embryophyta</taxon>
        <taxon>Tracheophyta</taxon>
        <taxon>Spermatophyta</taxon>
        <taxon>Magnoliopsida</taxon>
        <taxon>eudicotyledons</taxon>
        <taxon>Gunneridae</taxon>
        <taxon>Pentapetalae</taxon>
        <taxon>asterids</taxon>
        <taxon>lamiids</taxon>
        <taxon>Lamiales</taxon>
        <taxon>Lamiaceae</taxon>
        <taxon>Nepetoideae</taxon>
        <taxon>Mentheae</taxon>
        <taxon>Salviinae</taxon>
        <taxon>Salvia</taxon>
        <taxon>Salvia subgen. Calosphace</taxon>
        <taxon>core Calosphace</taxon>
    </lineage>
</organism>